<feature type="domain" description="Transposase IS110-like N-terminal" evidence="2">
    <location>
        <begin position="7"/>
        <end position="146"/>
    </location>
</feature>
<dbReference type="RefSeq" id="WP_341599092.1">
    <property type="nucleotide sequence ID" value="NZ_JBAKAZ010000121.1"/>
</dbReference>
<feature type="coiled-coil region" evidence="1">
    <location>
        <begin position="180"/>
        <end position="207"/>
    </location>
</feature>
<dbReference type="Proteomes" id="UP001369082">
    <property type="component" value="Unassembled WGS sequence"/>
</dbReference>
<dbReference type="InterPro" id="IPR002525">
    <property type="entry name" value="Transp_IS110-like_N"/>
</dbReference>
<name>A0ABU9GUB5_9GAMM</name>
<comment type="caution">
    <text evidence="4">The sequence shown here is derived from an EMBL/GenBank/DDBJ whole genome shotgun (WGS) entry which is preliminary data.</text>
</comment>
<dbReference type="PANTHER" id="PTHR33055:SF3">
    <property type="entry name" value="PUTATIVE TRANSPOSASE FOR IS117-RELATED"/>
    <property type="match status" value="1"/>
</dbReference>
<gene>
    <name evidence="4" type="ORF">V6256_15085</name>
</gene>
<dbReference type="NCBIfam" id="NF033542">
    <property type="entry name" value="transpos_IS110"/>
    <property type="match status" value="1"/>
</dbReference>
<keyword evidence="5" id="KW-1185">Reference proteome</keyword>
<protein>
    <submittedName>
        <fullName evidence="4">IS110 family transposase</fullName>
    </submittedName>
</protein>
<evidence type="ECO:0000259" key="3">
    <source>
        <dbReference type="Pfam" id="PF02371"/>
    </source>
</evidence>
<dbReference type="InterPro" id="IPR047650">
    <property type="entry name" value="Transpos_IS110"/>
</dbReference>
<evidence type="ECO:0000256" key="1">
    <source>
        <dbReference type="SAM" id="Coils"/>
    </source>
</evidence>
<evidence type="ECO:0000313" key="4">
    <source>
        <dbReference type="EMBL" id="MEL0630918.1"/>
    </source>
</evidence>
<dbReference type="InterPro" id="IPR003346">
    <property type="entry name" value="Transposase_20"/>
</dbReference>
<dbReference type="Pfam" id="PF01548">
    <property type="entry name" value="DEDD_Tnp_IS110"/>
    <property type="match status" value="1"/>
</dbReference>
<dbReference type="Pfam" id="PF02371">
    <property type="entry name" value="Transposase_20"/>
    <property type="match status" value="1"/>
</dbReference>
<reference evidence="4 5" key="1">
    <citation type="submission" date="2024-02" db="EMBL/GenBank/DDBJ databases">
        <title>Bacteria isolated from the canopy kelp, Nereocystis luetkeana.</title>
        <authorList>
            <person name="Pfister C.A."/>
            <person name="Younker I.T."/>
            <person name="Light S.H."/>
        </authorList>
    </citation>
    <scope>NUCLEOTIDE SEQUENCE [LARGE SCALE GENOMIC DNA]</scope>
    <source>
        <strain evidence="4 5">TI.1.05</strain>
    </source>
</reference>
<feature type="domain" description="Transposase IS116/IS110/IS902 C-terminal" evidence="3">
    <location>
        <begin position="213"/>
        <end position="291"/>
    </location>
</feature>
<sequence>MKCSVISIDLAKNIFQICALDEKRQVLFNKKVKRSELLHQLRQFEPTLVVMEACYSSNPWARRIEKLGHEVRLIPPFVVKPFVIGNKNDANDALAIAEASMRPKIRYVSVKSTEQQDIQSLQRISERMIKIRTGDVNQLRGLLSEYGEVVGVGISTLMNAIPCILENAQNELTTIARSFILRLYRNIQRISLQIEEVKAQLLELLKDKENYVLLQSIPGIGPITAAALMASVGDANAFKNGRQLAAWIGLTPMQHASGETNRMGRISKRGNSALRKYLIHGARTVLNWCDKKDDALSCWLQKLKERMHGCKAVVALANKLARIIWSVLTSKQVFNVNKACS</sequence>
<dbReference type="PANTHER" id="PTHR33055">
    <property type="entry name" value="TRANSPOSASE FOR INSERTION SEQUENCE ELEMENT IS1111A"/>
    <property type="match status" value="1"/>
</dbReference>
<keyword evidence="1" id="KW-0175">Coiled coil</keyword>
<evidence type="ECO:0000259" key="2">
    <source>
        <dbReference type="Pfam" id="PF01548"/>
    </source>
</evidence>
<dbReference type="EMBL" id="JBAKAZ010000121">
    <property type="protein sequence ID" value="MEL0630918.1"/>
    <property type="molecule type" value="Genomic_DNA"/>
</dbReference>
<organism evidence="4 5">
    <name type="scientific">Psychromonas aquatilis</name>
    <dbReference type="NCBI Taxonomy" id="2005072"/>
    <lineage>
        <taxon>Bacteria</taxon>
        <taxon>Pseudomonadati</taxon>
        <taxon>Pseudomonadota</taxon>
        <taxon>Gammaproteobacteria</taxon>
        <taxon>Alteromonadales</taxon>
        <taxon>Psychromonadaceae</taxon>
        <taxon>Psychromonas</taxon>
    </lineage>
</organism>
<evidence type="ECO:0000313" key="5">
    <source>
        <dbReference type="Proteomes" id="UP001369082"/>
    </source>
</evidence>
<proteinExistence type="predicted"/>
<accession>A0ABU9GUB5</accession>